<dbReference type="Proteomes" id="UP000290289">
    <property type="component" value="Chromosome 3"/>
</dbReference>
<gene>
    <name evidence="1" type="ORF">DVH24_038989</name>
</gene>
<dbReference type="EMBL" id="RDQH01000329">
    <property type="protein sequence ID" value="RXI04715.1"/>
    <property type="molecule type" value="Genomic_DNA"/>
</dbReference>
<evidence type="ECO:0000313" key="2">
    <source>
        <dbReference type="Proteomes" id="UP000290289"/>
    </source>
</evidence>
<name>A0A498KG29_MALDO</name>
<organism evidence="1 2">
    <name type="scientific">Malus domestica</name>
    <name type="common">Apple</name>
    <name type="synonym">Pyrus malus</name>
    <dbReference type="NCBI Taxonomy" id="3750"/>
    <lineage>
        <taxon>Eukaryota</taxon>
        <taxon>Viridiplantae</taxon>
        <taxon>Streptophyta</taxon>
        <taxon>Embryophyta</taxon>
        <taxon>Tracheophyta</taxon>
        <taxon>Spermatophyta</taxon>
        <taxon>Magnoliopsida</taxon>
        <taxon>eudicotyledons</taxon>
        <taxon>Gunneridae</taxon>
        <taxon>Pentapetalae</taxon>
        <taxon>rosids</taxon>
        <taxon>fabids</taxon>
        <taxon>Rosales</taxon>
        <taxon>Rosaceae</taxon>
        <taxon>Amygdaloideae</taxon>
        <taxon>Maleae</taxon>
        <taxon>Malus</taxon>
    </lineage>
</organism>
<proteinExistence type="predicted"/>
<keyword evidence="2" id="KW-1185">Reference proteome</keyword>
<reference evidence="1 2" key="1">
    <citation type="submission" date="2018-10" db="EMBL/GenBank/DDBJ databases">
        <title>A high-quality apple genome assembly.</title>
        <authorList>
            <person name="Hu J."/>
        </authorList>
    </citation>
    <scope>NUCLEOTIDE SEQUENCE [LARGE SCALE GENOMIC DNA]</scope>
    <source>
        <strain evidence="2">cv. HFTH1</strain>
        <tissue evidence="1">Young leaf</tissue>
    </source>
</reference>
<sequence>MDRFDCMRYAGRLYIMYTRRYITPCLSSRFDLIPLLLLLLVLFSVFRQREMGTLPPTSVAVDNDRVDDAKVGRKEADHDHEQKQLDAGARFVLKSKAPTTVEDDYSRAILGKQSGKVPGSRFLTGSLSGGSDILLSLSLKIWLFEIRRAVPLRSLNEWLCCLFFYRDINCVQEYAQKVAACRNFLYLALLKFYLTSVFPSSFLKNDLSDTDEQRHDNIWRPSFLSSNGPLTVGDSVMKNNITATVVARNLLTPRDNKILSERSEESAVQDSLALITFYSYNLISLVLEHYAQLGHRHLRFRDMTHDILGTYQFEDPLLASHFLIMCTYR</sequence>
<comment type="caution">
    <text evidence="1">The sequence shown here is derived from an EMBL/GenBank/DDBJ whole genome shotgun (WGS) entry which is preliminary data.</text>
</comment>
<evidence type="ECO:0000313" key="1">
    <source>
        <dbReference type="EMBL" id="RXI04715.1"/>
    </source>
</evidence>
<dbReference type="AlphaFoldDB" id="A0A498KG29"/>
<protein>
    <submittedName>
        <fullName evidence="1">Uncharacterized protein</fullName>
    </submittedName>
</protein>
<accession>A0A498KG29</accession>